<dbReference type="Proteomes" id="UP000199236">
    <property type="component" value="Unassembled WGS sequence"/>
</dbReference>
<dbReference type="SMART" id="SM00342">
    <property type="entry name" value="HTH_ARAC"/>
    <property type="match status" value="1"/>
</dbReference>
<evidence type="ECO:0000259" key="3">
    <source>
        <dbReference type="PROSITE" id="PS01124"/>
    </source>
</evidence>
<proteinExistence type="predicted"/>
<dbReference type="GO" id="GO:0043565">
    <property type="term" value="F:sequence-specific DNA binding"/>
    <property type="evidence" value="ECO:0007669"/>
    <property type="project" value="InterPro"/>
</dbReference>
<dbReference type="EMBL" id="FOVR01000016">
    <property type="protein sequence ID" value="SFO93000.1"/>
    <property type="molecule type" value="Genomic_DNA"/>
</dbReference>
<dbReference type="Gene3D" id="1.10.10.60">
    <property type="entry name" value="Homeodomain-like"/>
    <property type="match status" value="1"/>
</dbReference>
<dbReference type="Pfam" id="PF06719">
    <property type="entry name" value="AraC_N"/>
    <property type="match status" value="1"/>
</dbReference>
<dbReference type="SUPFAM" id="SSF46689">
    <property type="entry name" value="Homeodomain-like"/>
    <property type="match status" value="2"/>
</dbReference>
<keyword evidence="5" id="KW-1185">Reference proteome</keyword>
<evidence type="ECO:0000256" key="2">
    <source>
        <dbReference type="ARBA" id="ARBA00023163"/>
    </source>
</evidence>
<dbReference type="PANTHER" id="PTHR43436">
    <property type="entry name" value="ARAC-FAMILY TRANSCRIPTIONAL REGULATOR"/>
    <property type="match status" value="1"/>
</dbReference>
<accession>A0A1I5L6T3</accession>
<gene>
    <name evidence="4" type="ORF">SAMN04488056_11615</name>
</gene>
<dbReference type="InterPro" id="IPR009594">
    <property type="entry name" value="Tscrpt_reg_HTH_AraC_N"/>
</dbReference>
<dbReference type="InterPro" id="IPR018060">
    <property type="entry name" value="HTH_AraC"/>
</dbReference>
<dbReference type="STRING" id="655353.SAMN04488056_11615"/>
<evidence type="ECO:0000313" key="5">
    <source>
        <dbReference type="Proteomes" id="UP000199236"/>
    </source>
</evidence>
<feature type="domain" description="HTH araC/xylS-type" evidence="3">
    <location>
        <begin position="217"/>
        <end position="315"/>
    </location>
</feature>
<sequence>MHPPKPLSGGLGFEPKDGLMPNHHVPSASMQPLAQIIDLWTAEAENVDTPIPGLGFFRRPLPTEPDLCLVEPALLVVVQGAKQMLVGGVPYRYDPSRFLITSLEIPGRTQIIEASPEAPCLGLILTLDLRLLAEMVAQNMIAPSQRLKDRSSVAVGELTPRIFDPVERLVALLDEPDAIPVLAPLIKQELHYRLLMSDQGMRLWSFAASGSPNHRIMTVLNWMKLNYAASMRVDDLAARAQMSGSAFHQHFRDLTTMSPLQYQKWLRLNEARQLMLNSRLDAASASFEVGYESPSQFSREYARLFGLPPKSDIEQLRTHGAV</sequence>
<keyword evidence="2" id="KW-0804">Transcription</keyword>
<dbReference type="AlphaFoldDB" id="A0A1I5L6T3"/>
<dbReference type="Pfam" id="PF12833">
    <property type="entry name" value="HTH_18"/>
    <property type="match status" value="1"/>
</dbReference>
<evidence type="ECO:0000313" key="4">
    <source>
        <dbReference type="EMBL" id="SFO93000.1"/>
    </source>
</evidence>
<keyword evidence="1" id="KW-0805">Transcription regulation</keyword>
<dbReference type="GO" id="GO:0003700">
    <property type="term" value="F:DNA-binding transcription factor activity"/>
    <property type="evidence" value="ECO:0007669"/>
    <property type="project" value="InterPro"/>
</dbReference>
<evidence type="ECO:0000256" key="1">
    <source>
        <dbReference type="ARBA" id="ARBA00023015"/>
    </source>
</evidence>
<organism evidence="4 5">
    <name type="scientific">Cohaesibacter marisflavi</name>
    <dbReference type="NCBI Taxonomy" id="655353"/>
    <lineage>
        <taxon>Bacteria</taxon>
        <taxon>Pseudomonadati</taxon>
        <taxon>Pseudomonadota</taxon>
        <taxon>Alphaproteobacteria</taxon>
        <taxon>Hyphomicrobiales</taxon>
        <taxon>Cohaesibacteraceae</taxon>
    </lineage>
</organism>
<protein>
    <submittedName>
        <fullName evidence="4">AraC-type DNA-binding protein</fullName>
    </submittedName>
</protein>
<dbReference type="InterPro" id="IPR009057">
    <property type="entry name" value="Homeodomain-like_sf"/>
</dbReference>
<dbReference type="PANTHER" id="PTHR43436:SF1">
    <property type="entry name" value="TRANSCRIPTIONAL REGULATORY PROTEIN"/>
    <property type="match status" value="1"/>
</dbReference>
<dbReference type="PROSITE" id="PS01124">
    <property type="entry name" value="HTH_ARAC_FAMILY_2"/>
    <property type="match status" value="1"/>
</dbReference>
<reference evidence="4 5" key="1">
    <citation type="submission" date="2016-10" db="EMBL/GenBank/DDBJ databases">
        <authorList>
            <person name="de Groot N.N."/>
        </authorList>
    </citation>
    <scope>NUCLEOTIDE SEQUENCE [LARGE SCALE GENOMIC DNA]</scope>
    <source>
        <strain evidence="4 5">CGMCC 1.9157</strain>
    </source>
</reference>
<name>A0A1I5L6T3_9HYPH</name>
<keyword evidence="4" id="KW-0238">DNA-binding</keyword>